<sequence>MKTHLCFLAIACAALSATPAASQDAPNFFAETYPSSSLDQAMQWYGSLSGPDSPLDAKTRELVALGVSAQIPCDYCVYAHASGARNAGATEEEIRAAVATAGAVRNWSTVLNGMSYDLDAFKQEYDSMSAASN</sequence>
<proteinExistence type="predicted"/>
<feature type="domain" description="Carboxymuconolactone decarboxylase-like" evidence="2">
    <location>
        <begin position="49"/>
        <end position="113"/>
    </location>
</feature>
<dbReference type="RefSeq" id="WP_093420108.1">
    <property type="nucleotide sequence ID" value="NZ_FOXA01000005.1"/>
</dbReference>
<dbReference type="Gene3D" id="1.20.1290.10">
    <property type="entry name" value="AhpD-like"/>
    <property type="match status" value="1"/>
</dbReference>
<name>A0A1I5PB84_9RHOB</name>
<reference evidence="3 4" key="1">
    <citation type="submission" date="2016-10" db="EMBL/GenBank/DDBJ databases">
        <authorList>
            <person name="de Groot N.N."/>
        </authorList>
    </citation>
    <scope>NUCLEOTIDE SEQUENCE [LARGE SCALE GENOMIC DNA]</scope>
    <source>
        <strain evidence="3 4">DSM 19547</strain>
    </source>
</reference>
<evidence type="ECO:0000313" key="4">
    <source>
        <dbReference type="Proteomes" id="UP000199356"/>
    </source>
</evidence>
<dbReference type="InterPro" id="IPR003779">
    <property type="entry name" value="CMD-like"/>
</dbReference>
<dbReference type="PANTHER" id="PTHR33930:SF2">
    <property type="entry name" value="BLR3452 PROTEIN"/>
    <property type="match status" value="1"/>
</dbReference>
<evidence type="ECO:0000313" key="3">
    <source>
        <dbReference type="EMBL" id="SFP31378.1"/>
    </source>
</evidence>
<dbReference type="OrthoDB" id="7355375at2"/>
<feature type="signal peptide" evidence="1">
    <location>
        <begin position="1"/>
        <end position="22"/>
    </location>
</feature>
<evidence type="ECO:0000259" key="2">
    <source>
        <dbReference type="Pfam" id="PF02627"/>
    </source>
</evidence>
<dbReference type="InterPro" id="IPR029032">
    <property type="entry name" value="AhpD-like"/>
</dbReference>
<dbReference type="EMBL" id="FOXA01000005">
    <property type="protein sequence ID" value="SFP31378.1"/>
    <property type="molecule type" value="Genomic_DNA"/>
</dbReference>
<keyword evidence="3" id="KW-0575">Peroxidase</keyword>
<organism evidence="3 4">
    <name type="scientific">Tranquillimonas alkanivorans</name>
    <dbReference type="NCBI Taxonomy" id="441119"/>
    <lineage>
        <taxon>Bacteria</taxon>
        <taxon>Pseudomonadati</taxon>
        <taxon>Pseudomonadota</taxon>
        <taxon>Alphaproteobacteria</taxon>
        <taxon>Rhodobacterales</taxon>
        <taxon>Roseobacteraceae</taxon>
        <taxon>Tranquillimonas</taxon>
    </lineage>
</organism>
<dbReference type="Proteomes" id="UP000199356">
    <property type="component" value="Unassembled WGS sequence"/>
</dbReference>
<dbReference type="NCBIfam" id="TIGR00778">
    <property type="entry name" value="ahpD_dom"/>
    <property type="match status" value="1"/>
</dbReference>
<gene>
    <name evidence="3" type="ORF">SAMN04488047_10516</name>
</gene>
<dbReference type="GO" id="GO:0051920">
    <property type="term" value="F:peroxiredoxin activity"/>
    <property type="evidence" value="ECO:0007669"/>
    <property type="project" value="InterPro"/>
</dbReference>
<accession>A0A1I5PB84</accession>
<evidence type="ECO:0000256" key="1">
    <source>
        <dbReference type="SAM" id="SignalP"/>
    </source>
</evidence>
<dbReference type="SUPFAM" id="SSF69118">
    <property type="entry name" value="AhpD-like"/>
    <property type="match status" value="1"/>
</dbReference>
<dbReference type="PANTHER" id="PTHR33930">
    <property type="entry name" value="ALKYL HYDROPEROXIDE REDUCTASE AHPD"/>
    <property type="match status" value="1"/>
</dbReference>
<dbReference type="STRING" id="441119.SAMN04488047_10516"/>
<feature type="chain" id="PRO_5011733899" evidence="1">
    <location>
        <begin position="23"/>
        <end position="133"/>
    </location>
</feature>
<dbReference type="InterPro" id="IPR004675">
    <property type="entry name" value="AhpD_core"/>
</dbReference>
<dbReference type="AlphaFoldDB" id="A0A1I5PB84"/>
<dbReference type="Pfam" id="PF02627">
    <property type="entry name" value="CMD"/>
    <property type="match status" value="1"/>
</dbReference>
<protein>
    <submittedName>
        <fullName evidence="3">Alkylhydroperoxidase AhpD family core domain-containing protein</fullName>
    </submittedName>
</protein>
<keyword evidence="4" id="KW-1185">Reference proteome</keyword>
<keyword evidence="3" id="KW-0560">Oxidoreductase</keyword>
<keyword evidence="1" id="KW-0732">Signal</keyword>